<evidence type="ECO:0000256" key="3">
    <source>
        <dbReference type="ARBA" id="ARBA00022553"/>
    </source>
</evidence>
<dbReference type="Pfam" id="PF02518">
    <property type="entry name" value="HATPase_c"/>
    <property type="match status" value="1"/>
</dbReference>
<keyword evidence="3" id="KW-0597">Phosphoprotein</keyword>
<evidence type="ECO:0000313" key="11">
    <source>
        <dbReference type="EMBL" id="MDQ0226448.1"/>
    </source>
</evidence>
<dbReference type="PROSITE" id="PS50109">
    <property type="entry name" value="HIS_KIN"/>
    <property type="match status" value="1"/>
</dbReference>
<dbReference type="GO" id="GO:0016301">
    <property type="term" value="F:kinase activity"/>
    <property type="evidence" value="ECO:0007669"/>
    <property type="project" value="UniProtKB-KW"/>
</dbReference>
<dbReference type="InterPro" id="IPR000014">
    <property type="entry name" value="PAS"/>
</dbReference>
<dbReference type="InterPro" id="IPR035965">
    <property type="entry name" value="PAS-like_dom_sf"/>
</dbReference>
<dbReference type="EMBL" id="JAUSTZ010000005">
    <property type="protein sequence ID" value="MDQ0226448.1"/>
    <property type="molecule type" value="Genomic_DNA"/>
</dbReference>
<feature type="transmembrane region" description="Helical" evidence="9">
    <location>
        <begin position="12"/>
        <end position="29"/>
    </location>
</feature>
<keyword evidence="12" id="KW-1185">Reference proteome</keyword>
<keyword evidence="9" id="KW-0472">Membrane</keyword>
<keyword evidence="4" id="KW-0808">Transferase</keyword>
<evidence type="ECO:0000256" key="1">
    <source>
        <dbReference type="ARBA" id="ARBA00000085"/>
    </source>
</evidence>
<evidence type="ECO:0000256" key="7">
    <source>
        <dbReference type="ARBA" id="ARBA00022840"/>
    </source>
</evidence>
<feature type="domain" description="Histidine kinase" evidence="10">
    <location>
        <begin position="189"/>
        <end position="393"/>
    </location>
</feature>
<evidence type="ECO:0000256" key="8">
    <source>
        <dbReference type="ARBA" id="ARBA00023012"/>
    </source>
</evidence>
<keyword evidence="9" id="KW-0812">Transmembrane</keyword>
<proteinExistence type="predicted"/>
<evidence type="ECO:0000259" key="10">
    <source>
        <dbReference type="PROSITE" id="PS50109"/>
    </source>
</evidence>
<evidence type="ECO:0000256" key="2">
    <source>
        <dbReference type="ARBA" id="ARBA00012438"/>
    </source>
</evidence>
<dbReference type="SUPFAM" id="SSF47384">
    <property type="entry name" value="Homodimeric domain of signal transducing histidine kinase"/>
    <property type="match status" value="1"/>
</dbReference>
<evidence type="ECO:0000313" key="12">
    <source>
        <dbReference type="Proteomes" id="UP001232245"/>
    </source>
</evidence>
<accession>A0ABT9Z2G3</accession>
<dbReference type="InterPro" id="IPR005467">
    <property type="entry name" value="His_kinase_dom"/>
</dbReference>
<keyword evidence="6 11" id="KW-0418">Kinase</keyword>
<dbReference type="InterPro" id="IPR036890">
    <property type="entry name" value="HATPase_C_sf"/>
</dbReference>
<dbReference type="EC" id="2.7.13.3" evidence="2"/>
<keyword evidence="9" id="KW-1133">Transmembrane helix</keyword>
<organism evidence="11 12">
    <name type="scientific">Metabacillus niabensis</name>
    <dbReference type="NCBI Taxonomy" id="324854"/>
    <lineage>
        <taxon>Bacteria</taxon>
        <taxon>Bacillati</taxon>
        <taxon>Bacillota</taxon>
        <taxon>Bacilli</taxon>
        <taxon>Bacillales</taxon>
        <taxon>Bacillaceae</taxon>
        <taxon>Metabacillus</taxon>
    </lineage>
</organism>
<dbReference type="SUPFAM" id="SSF55785">
    <property type="entry name" value="PYP-like sensor domain (PAS domain)"/>
    <property type="match status" value="1"/>
</dbReference>
<sequence>MKKIVQDKDRVYLITNCLVGGIGIISILFHVQYLFIAIILLFLFVQIILFLKNKRQEDSSFLSLQRIPFPVVQTVNGRITDFNSALADFIGIPNRSELLGKDLYHIITLKDGQEGLEDDQSVLPQSRLGILHCTNGEKIDIEVISNRIQTENSKQKEYHFIKDISKFLESERKLQHSEQLSVLGELAAGIAHEIRNPLTSLKGFLQLSAGSTKNKDTYNEIMLLEINRINAIVGELLLLSKPKEMDFKPCKVIHLIDTVVTIANTQAVLYNIEIIMEYEKDLEAASIHCEENKLKQVFINLLKNGIEAMKKEGTIYIQVKKKNHYLSIVFQDEGQGMSEAQLQQIGKRFYTTKEDGTGLGLMICYNIIAKHNGQINVTSEVGKGTAFEVLLPY</sequence>
<dbReference type="Pfam" id="PF00512">
    <property type="entry name" value="HisKA"/>
    <property type="match status" value="1"/>
</dbReference>
<dbReference type="PANTHER" id="PTHR43065">
    <property type="entry name" value="SENSOR HISTIDINE KINASE"/>
    <property type="match status" value="1"/>
</dbReference>
<evidence type="ECO:0000256" key="6">
    <source>
        <dbReference type="ARBA" id="ARBA00022777"/>
    </source>
</evidence>
<dbReference type="SMART" id="SM00388">
    <property type="entry name" value="HisKA"/>
    <property type="match status" value="1"/>
</dbReference>
<evidence type="ECO:0000256" key="4">
    <source>
        <dbReference type="ARBA" id="ARBA00022679"/>
    </source>
</evidence>
<dbReference type="InterPro" id="IPR036097">
    <property type="entry name" value="HisK_dim/P_sf"/>
</dbReference>
<dbReference type="Gene3D" id="3.30.450.20">
    <property type="entry name" value="PAS domain"/>
    <property type="match status" value="1"/>
</dbReference>
<gene>
    <name evidence="11" type="ORF">J2S02_002793</name>
</gene>
<dbReference type="Gene3D" id="1.10.287.130">
    <property type="match status" value="1"/>
</dbReference>
<dbReference type="SMART" id="SM00387">
    <property type="entry name" value="HATPase_c"/>
    <property type="match status" value="1"/>
</dbReference>
<name>A0ABT9Z2G3_9BACI</name>
<keyword evidence="7" id="KW-0067">ATP-binding</keyword>
<dbReference type="Gene3D" id="3.30.565.10">
    <property type="entry name" value="Histidine kinase-like ATPase, C-terminal domain"/>
    <property type="match status" value="1"/>
</dbReference>
<dbReference type="Proteomes" id="UP001232245">
    <property type="component" value="Unassembled WGS sequence"/>
</dbReference>
<evidence type="ECO:0000256" key="9">
    <source>
        <dbReference type="SAM" id="Phobius"/>
    </source>
</evidence>
<dbReference type="CDD" id="cd00082">
    <property type="entry name" value="HisKA"/>
    <property type="match status" value="1"/>
</dbReference>
<dbReference type="RefSeq" id="WP_174881828.1">
    <property type="nucleotide sequence ID" value="NZ_CADEPK010000444.1"/>
</dbReference>
<feature type="transmembrane region" description="Helical" evidence="9">
    <location>
        <begin position="35"/>
        <end position="51"/>
    </location>
</feature>
<dbReference type="CDD" id="cd00130">
    <property type="entry name" value="PAS"/>
    <property type="match status" value="1"/>
</dbReference>
<dbReference type="InterPro" id="IPR004358">
    <property type="entry name" value="Sig_transdc_His_kin-like_C"/>
</dbReference>
<keyword evidence="5" id="KW-0547">Nucleotide-binding</keyword>
<reference evidence="11 12" key="1">
    <citation type="submission" date="2023-07" db="EMBL/GenBank/DDBJ databases">
        <title>Genomic Encyclopedia of Type Strains, Phase IV (KMG-IV): sequencing the most valuable type-strain genomes for metagenomic binning, comparative biology and taxonomic classification.</title>
        <authorList>
            <person name="Goeker M."/>
        </authorList>
    </citation>
    <scope>NUCLEOTIDE SEQUENCE [LARGE SCALE GENOMIC DNA]</scope>
    <source>
        <strain evidence="11 12">DSM 17723</strain>
    </source>
</reference>
<comment type="caution">
    <text evidence="11">The sequence shown here is derived from an EMBL/GenBank/DDBJ whole genome shotgun (WGS) entry which is preliminary data.</text>
</comment>
<protein>
    <recommendedName>
        <fullName evidence="2">histidine kinase</fullName>
        <ecNumber evidence="2">2.7.13.3</ecNumber>
    </recommendedName>
</protein>
<dbReference type="SUPFAM" id="SSF55874">
    <property type="entry name" value="ATPase domain of HSP90 chaperone/DNA topoisomerase II/histidine kinase"/>
    <property type="match status" value="1"/>
</dbReference>
<dbReference type="PRINTS" id="PR00344">
    <property type="entry name" value="BCTRLSENSOR"/>
</dbReference>
<dbReference type="PANTHER" id="PTHR43065:SF34">
    <property type="entry name" value="SPORULATION KINASE A"/>
    <property type="match status" value="1"/>
</dbReference>
<dbReference type="InterPro" id="IPR003661">
    <property type="entry name" value="HisK_dim/P_dom"/>
</dbReference>
<keyword evidence="8" id="KW-0902">Two-component regulatory system</keyword>
<evidence type="ECO:0000256" key="5">
    <source>
        <dbReference type="ARBA" id="ARBA00022741"/>
    </source>
</evidence>
<comment type="catalytic activity">
    <reaction evidence="1">
        <text>ATP + protein L-histidine = ADP + protein N-phospho-L-histidine.</text>
        <dbReference type="EC" id="2.7.13.3"/>
    </reaction>
</comment>
<dbReference type="InterPro" id="IPR003594">
    <property type="entry name" value="HATPase_dom"/>
</dbReference>